<evidence type="ECO:0008006" key="3">
    <source>
        <dbReference type="Google" id="ProtNLM"/>
    </source>
</evidence>
<organism evidence="1 2">
    <name type="scientific">Paraburkholderia solisilvae</name>
    <dbReference type="NCBI Taxonomy" id="624376"/>
    <lineage>
        <taxon>Bacteria</taxon>
        <taxon>Pseudomonadati</taxon>
        <taxon>Pseudomonadota</taxon>
        <taxon>Betaproteobacteria</taxon>
        <taxon>Burkholderiales</taxon>
        <taxon>Burkholderiaceae</taxon>
        <taxon>Paraburkholderia</taxon>
    </lineage>
</organism>
<evidence type="ECO:0000313" key="1">
    <source>
        <dbReference type="EMBL" id="CAB3770465.1"/>
    </source>
</evidence>
<dbReference type="AlphaFoldDB" id="A0A6J5EZM1"/>
<gene>
    <name evidence="1" type="ORF">LMG29739_05790</name>
</gene>
<reference evidence="1 2" key="1">
    <citation type="submission" date="2020-04" db="EMBL/GenBank/DDBJ databases">
        <authorList>
            <person name="De Canck E."/>
        </authorList>
    </citation>
    <scope>NUCLEOTIDE SEQUENCE [LARGE SCALE GENOMIC DNA]</scope>
    <source>
        <strain evidence="1 2">LMG 29739</strain>
    </source>
</reference>
<dbReference type="Proteomes" id="UP000494329">
    <property type="component" value="Unassembled WGS sequence"/>
</dbReference>
<dbReference type="EMBL" id="CADIKF010000071">
    <property type="protein sequence ID" value="CAB3770465.1"/>
    <property type="molecule type" value="Genomic_DNA"/>
</dbReference>
<keyword evidence="2" id="KW-1185">Reference proteome</keyword>
<name>A0A6J5EZM1_9BURK</name>
<proteinExistence type="predicted"/>
<evidence type="ECO:0000313" key="2">
    <source>
        <dbReference type="Proteomes" id="UP000494329"/>
    </source>
</evidence>
<dbReference type="InterPro" id="IPR014057">
    <property type="entry name" value="HI1420"/>
</dbReference>
<dbReference type="Pfam" id="PF21716">
    <property type="entry name" value="dnstrm_HI1420"/>
    <property type="match status" value="1"/>
</dbReference>
<dbReference type="NCBIfam" id="TIGR02684">
    <property type="entry name" value="dnstrm_HI1420"/>
    <property type="match status" value="1"/>
</dbReference>
<dbReference type="Gene3D" id="3.30.2020.40">
    <property type="entry name" value="Uncharacterised protein PF10387, DUF2442"/>
    <property type="match status" value="1"/>
</dbReference>
<sequence length="177" mass="19835">MKNTKPFDAAKYLTDDETIRHYLAEAFESSVPAIARTALHDVARAKGVQDVARDAGMTRKAFEQALADEHVGYLTIRRIVEALGFSLTTVPAESPVFRRIMAARYKRSTRRLHVEFLLGVEYMIPVGHIEKLTALEPTASDLKHVEVSKRGRCIRFPKLGVKIRVPDIKRAAMGAFS</sequence>
<accession>A0A6J5EZM1</accession>
<dbReference type="RefSeq" id="WP_175114921.1">
    <property type="nucleotide sequence ID" value="NZ_CADIKF010000071.1"/>
</dbReference>
<protein>
    <recommendedName>
        <fullName evidence="3">HTH cro/C1-type domain-containing protein</fullName>
    </recommendedName>
</protein>